<comment type="subcellular location">
    <subcellularLocation>
        <location evidence="1">Cell membrane</location>
        <topology evidence="1">Multi-pass membrane protein</topology>
    </subcellularLocation>
</comment>
<evidence type="ECO:0000259" key="8">
    <source>
        <dbReference type="Pfam" id="PF02308"/>
    </source>
</evidence>
<evidence type="ECO:0000256" key="4">
    <source>
        <dbReference type="ARBA" id="ARBA00022692"/>
    </source>
</evidence>
<keyword evidence="6 7" id="KW-0472">Membrane</keyword>
<protein>
    <submittedName>
        <fullName evidence="9">MgtC/SapB family protein</fullName>
    </submittedName>
</protein>
<dbReference type="GO" id="GO:0005886">
    <property type="term" value="C:plasma membrane"/>
    <property type="evidence" value="ECO:0007669"/>
    <property type="project" value="UniProtKB-SubCell"/>
</dbReference>
<dbReference type="EMBL" id="QSSQ01000026">
    <property type="protein sequence ID" value="RGM00470.1"/>
    <property type="molecule type" value="Genomic_DNA"/>
</dbReference>
<dbReference type="Proteomes" id="UP000261257">
    <property type="component" value="Unassembled WGS sequence"/>
</dbReference>
<evidence type="ECO:0000256" key="7">
    <source>
        <dbReference type="SAM" id="Phobius"/>
    </source>
</evidence>
<feature type="transmembrane region" description="Helical" evidence="7">
    <location>
        <begin position="52"/>
        <end position="71"/>
    </location>
</feature>
<proteinExistence type="inferred from homology"/>
<comment type="similarity">
    <text evidence="2">Belongs to the MgtC/SapB family.</text>
</comment>
<keyword evidence="5 7" id="KW-1133">Transmembrane helix</keyword>
<dbReference type="Pfam" id="PF02308">
    <property type="entry name" value="MgtC"/>
    <property type="match status" value="1"/>
</dbReference>
<feature type="transmembrane region" description="Helical" evidence="7">
    <location>
        <begin position="83"/>
        <end position="102"/>
    </location>
</feature>
<evidence type="ECO:0000313" key="9">
    <source>
        <dbReference type="EMBL" id="RGM00470.1"/>
    </source>
</evidence>
<evidence type="ECO:0000313" key="10">
    <source>
        <dbReference type="Proteomes" id="UP000261257"/>
    </source>
</evidence>
<feature type="domain" description="MgtC/SapB/SrpB/YhiD N-terminal" evidence="8">
    <location>
        <begin position="28"/>
        <end position="152"/>
    </location>
</feature>
<evidence type="ECO:0000256" key="6">
    <source>
        <dbReference type="ARBA" id="ARBA00023136"/>
    </source>
</evidence>
<reference evidence="9 10" key="1">
    <citation type="submission" date="2018-08" db="EMBL/GenBank/DDBJ databases">
        <title>A genome reference for cultivated species of the human gut microbiota.</title>
        <authorList>
            <person name="Zou Y."/>
            <person name="Xue W."/>
            <person name="Luo G."/>
        </authorList>
    </citation>
    <scope>NUCLEOTIDE SEQUENCE [LARGE SCALE GENOMIC DNA]</scope>
    <source>
        <strain evidence="9 10">TF05-11AC</strain>
    </source>
</reference>
<dbReference type="PANTHER" id="PTHR33778:SF1">
    <property type="entry name" value="MAGNESIUM TRANSPORTER YHID-RELATED"/>
    <property type="match status" value="1"/>
</dbReference>
<name>A0A3E4U280_9FIRM</name>
<sequence>MRGEYMETVTAAVEYLEGINLASITMRIVMSMVCGGVIGIERGKAHQPAGMRTYMLVCMGAAMVMLTGQYMYYHFQTGDPARLGAQVVSGIGFLGAGSIIISGKTKIKGLTTAAGLWTAACIGLSIGIGFYEAGIIATLAVSLIMTQLKKLEYHLIFDDVWLSVYVELDDAVKMTDLVREFSPAGLVIGEVQIEKKRKGFQKAVISLKNTEHKSREAVLQFLEEVEGIQFVKYTA</sequence>
<keyword evidence="4 7" id="KW-0812">Transmembrane</keyword>
<dbReference type="AlphaFoldDB" id="A0A3E4U280"/>
<gene>
    <name evidence="9" type="ORF">DXC39_21130</name>
</gene>
<evidence type="ECO:0000256" key="1">
    <source>
        <dbReference type="ARBA" id="ARBA00004651"/>
    </source>
</evidence>
<feature type="transmembrane region" description="Helical" evidence="7">
    <location>
        <begin position="114"/>
        <end position="145"/>
    </location>
</feature>
<dbReference type="InterPro" id="IPR049177">
    <property type="entry name" value="MgtC_SapB_SrpB_YhiD_N"/>
</dbReference>
<accession>A0A3E4U280</accession>
<dbReference type="PRINTS" id="PR01837">
    <property type="entry name" value="MGTCSAPBPROT"/>
</dbReference>
<organism evidence="9 10">
    <name type="scientific">Hungatella hathewayi</name>
    <dbReference type="NCBI Taxonomy" id="154046"/>
    <lineage>
        <taxon>Bacteria</taxon>
        <taxon>Bacillati</taxon>
        <taxon>Bacillota</taxon>
        <taxon>Clostridia</taxon>
        <taxon>Lachnospirales</taxon>
        <taxon>Lachnospiraceae</taxon>
        <taxon>Hungatella</taxon>
    </lineage>
</organism>
<evidence type="ECO:0000256" key="2">
    <source>
        <dbReference type="ARBA" id="ARBA00009298"/>
    </source>
</evidence>
<comment type="caution">
    <text evidence="9">The sequence shown here is derived from an EMBL/GenBank/DDBJ whole genome shotgun (WGS) entry which is preliminary data.</text>
</comment>
<evidence type="ECO:0000256" key="5">
    <source>
        <dbReference type="ARBA" id="ARBA00022989"/>
    </source>
</evidence>
<keyword evidence="3" id="KW-1003">Cell membrane</keyword>
<dbReference type="PANTHER" id="PTHR33778">
    <property type="entry name" value="PROTEIN MGTC"/>
    <property type="match status" value="1"/>
</dbReference>
<dbReference type="InterPro" id="IPR003416">
    <property type="entry name" value="MgtC/SapB/SrpB/YhiD_fam"/>
</dbReference>
<evidence type="ECO:0000256" key="3">
    <source>
        <dbReference type="ARBA" id="ARBA00022475"/>
    </source>
</evidence>